<dbReference type="EMBL" id="AMSQ01000021">
    <property type="protein sequence ID" value="EKU46009.1"/>
    <property type="molecule type" value="Genomic_DNA"/>
</dbReference>
<dbReference type="Proteomes" id="UP000009885">
    <property type="component" value="Unassembled WGS sequence"/>
</dbReference>
<proteinExistence type="predicted"/>
<evidence type="ECO:0000313" key="2">
    <source>
        <dbReference type="Proteomes" id="UP000009885"/>
    </source>
</evidence>
<gene>
    <name evidence="1" type="ORF">C273_10122</name>
</gene>
<dbReference type="Pfam" id="PF11148">
    <property type="entry name" value="DUF2922"/>
    <property type="match status" value="1"/>
</dbReference>
<dbReference type="STRING" id="1229783.C273_10122"/>
<protein>
    <recommendedName>
        <fullName evidence="3">DUF2922 domain-containing protein</fullName>
    </recommendedName>
</protein>
<dbReference type="PATRIC" id="fig|1229783.3.peg.2018"/>
<evidence type="ECO:0008006" key="3">
    <source>
        <dbReference type="Google" id="ProtNLM"/>
    </source>
</evidence>
<accession>K9AFA7</accession>
<reference evidence="1 2" key="1">
    <citation type="journal article" date="2013" name="Genome Announc.">
        <title>Genome Sequence of Staphylococcus massiliensis Strain S46, Isolated from the Surface of Healthy Human Skin.</title>
        <authorList>
            <person name="Srivastav R."/>
            <person name="Singh A."/>
            <person name="Jangir P.K."/>
            <person name="Kumari C."/>
            <person name="Muduli S."/>
            <person name="Sharma R."/>
        </authorList>
    </citation>
    <scope>NUCLEOTIDE SEQUENCE [LARGE SCALE GENOMIC DNA]</scope>
    <source>
        <strain evidence="1 2">S46</strain>
    </source>
</reference>
<sequence>MSQTLEFIFKNQLEKPVKFQITKLNATVTKEQAKSAMEAFIQLNILEPKSGKPTQVSSAQIVDKNIHVLF</sequence>
<name>K9AFA7_9STAP</name>
<dbReference type="AlphaFoldDB" id="K9AFA7"/>
<dbReference type="eggNOG" id="ENOG5033A2M">
    <property type="taxonomic scope" value="Bacteria"/>
</dbReference>
<dbReference type="OrthoDB" id="2409501at2"/>
<comment type="caution">
    <text evidence="1">The sequence shown here is derived from an EMBL/GenBank/DDBJ whole genome shotgun (WGS) entry which is preliminary data.</text>
</comment>
<dbReference type="InterPro" id="IPR021321">
    <property type="entry name" value="DUF2922"/>
</dbReference>
<keyword evidence="2" id="KW-1185">Reference proteome</keyword>
<organism evidence="1 2">
    <name type="scientific">Staphylococcus massiliensis S46</name>
    <dbReference type="NCBI Taxonomy" id="1229783"/>
    <lineage>
        <taxon>Bacteria</taxon>
        <taxon>Bacillati</taxon>
        <taxon>Bacillota</taxon>
        <taxon>Bacilli</taxon>
        <taxon>Bacillales</taxon>
        <taxon>Staphylococcaceae</taxon>
        <taxon>Staphylococcus</taxon>
    </lineage>
</organism>
<dbReference type="RefSeq" id="WP_009384627.1">
    <property type="nucleotide sequence ID" value="NZ_AMSQ01000021.1"/>
</dbReference>
<evidence type="ECO:0000313" key="1">
    <source>
        <dbReference type="EMBL" id="EKU46009.1"/>
    </source>
</evidence>